<evidence type="ECO:0000256" key="1">
    <source>
        <dbReference type="SAM" id="MobiDB-lite"/>
    </source>
</evidence>
<dbReference type="AlphaFoldDB" id="A0A0C9VVU7"/>
<dbReference type="HOGENOM" id="CLU_012886_3_1_1"/>
<sequence>MSHHHGCKWVEELFMQVVEENEPLKDSPWGIQRIPTNCLLTPNRPLRCSLWNTRSPIGAAGAAGTSTPSLCPSRVARASGTATPGLDSPQGIISGSELGQNLGGAPNKSDSSEVSKLHKEYADFINLKDNAEIVLTEAMEATEQLNTVFNQIGTSMNRMSLMMKKILIVLKLKSSGKTIEPGNNWACDKAAAKAATK</sequence>
<gene>
    <name evidence="2" type="ORF">M422DRAFT_248418</name>
</gene>
<proteinExistence type="predicted"/>
<reference evidence="2 3" key="1">
    <citation type="submission" date="2014-06" db="EMBL/GenBank/DDBJ databases">
        <title>Evolutionary Origins and Diversification of the Mycorrhizal Mutualists.</title>
        <authorList>
            <consortium name="DOE Joint Genome Institute"/>
            <consortium name="Mycorrhizal Genomics Consortium"/>
            <person name="Kohler A."/>
            <person name="Kuo A."/>
            <person name="Nagy L.G."/>
            <person name="Floudas D."/>
            <person name="Copeland A."/>
            <person name="Barry K.W."/>
            <person name="Cichocki N."/>
            <person name="Veneault-Fourrey C."/>
            <person name="LaButti K."/>
            <person name="Lindquist E.A."/>
            <person name="Lipzen A."/>
            <person name="Lundell T."/>
            <person name="Morin E."/>
            <person name="Murat C."/>
            <person name="Riley R."/>
            <person name="Ohm R."/>
            <person name="Sun H."/>
            <person name="Tunlid A."/>
            <person name="Henrissat B."/>
            <person name="Grigoriev I.V."/>
            <person name="Hibbett D.S."/>
            <person name="Martin F."/>
        </authorList>
    </citation>
    <scope>NUCLEOTIDE SEQUENCE [LARGE SCALE GENOMIC DNA]</scope>
    <source>
        <strain evidence="2 3">SS14</strain>
    </source>
</reference>
<accession>A0A0C9VVU7</accession>
<name>A0A0C9VVU7_SPHS4</name>
<dbReference type="EMBL" id="KN837100">
    <property type="protein sequence ID" value="KIJ47837.1"/>
    <property type="molecule type" value="Genomic_DNA"/>
</dbReference>
<evidence type="ECO:0000313" key="2">
    <source>
        <dbReference type="EMBL" id="KIJ47837.1"/>
    </source>
</evidence>
<organism evidence="2 3">
    <name type="scientific">Sphaerobolus stellatus (strain SS14)</name>
    <dbReference type="NCBI Taxonomy" id="990650"/>
    <lineage>
        <taxon>Eukaryota</taxon>
        <taxon>Fungi</taxon>
        <taxon>Dikarya</taxon>
        <taxon>Basidiomycota</taxon>
        <taxon>Agaricomycotina</taxon>
        <taxon>Agaricomycetes</taxon>
        <taxon>Phallomycetidae</taxon>
        <taxon>Geastrales</taxon>
        <taxon>Sphaerobolaceae</taxon>
        <taxon>Sphaerobolus</taxon>
    </lineage>
</organism>
<dbReference type="Proteomes" id="UP000054279">
    <property type="component" value="Unassembled WGS sequence"/>
</dbReference>
<keyword evidence="3" id="KW-1185">Reference proteome</keyword>
<evidence type="ECO:0000313" key="3">
    <source>
        <dbReference type="Proteomes" id="UP000054279"/>
    </source>
</evidence>
<protein>
    <submittedName>
        <fullName evidence="2">Uncharacterized protein</fullName>
    </submittedName>
</protein>
<feature type="region of interest" description="Disordered" evidence="1">
    <location>
        <begin position="60"/>
        <end position="113"/>
    </location>
</feature>